<name>A0A3Q8CUS0_9LACO</name>
<organism evidence="1 2">
    <name type="scientific">Liquorilactobacillus nagelii</name>
    <dbReference type="NCBI Taxonomy" id="82688"/>
    <lineage>
        <taxon>Bacteria</taxon>
        <taxon>Bacillati</taxon>
        <taxon>Bacillota</taxon>
        <taxon>Bacilli</taxon>
        <taxon>Lactobacillales</taxon>
        <taxon>Lactobacillaceae</taxon>
        <taxon>Liquorilactobacillus</taxon>
    </lineage>
</organism>
<dbReference type="KEGG" id="lng:BSQ50_05900"/>
<sequence length="78" mass="9024">MKTNLNIVSAKIVGMKKSQIICETETNEILLINKPKNDRLFSQIMADLLRSGLWIPVNKKLKQFIQYDWLDNASQLAF</sequence>
<reference evidence="1 2" key="1">
    <citation type="submission" date="2016-11" db="EMBL/GenBank/DDBJ databases">
        <title>Interaction between Lactobacillus species and yeast in water kefir.</title>
        <authorList>
            <person name="Behr J."/>
            <person name="Xu D."/>
            <person name="Vogel R.F."/>
        </authorList>
    </citation>
    <scope>NUCLEOTIDE SEQUENCE [LARGE SCALE GENOMIC DNA]</scope>
    <source>
        <strain evidence="1 2">TMW 1.1827</strain>
    </source>
</reference>
<dbReference type="RefSeq" id="WP_057886033.1">
    <property type="nucleotide sequence ID" value="NZ_CP018180.1"/>
</dbReference>
<evidence type="ECO:0000313" key="2">
    <source>
        <dbReference type="Proteomes" id="UP000324497"/>
    </source>
</evidence>
<dbReference type="GeneID" id="78521523"/>
<keyword evidence="2" id="KW-1185">Reference proteome</keyword>
<proteinExistence type="predicted"/>
<protein>
    <submittedName>
        <fullName evidence="1">Uncharacterized protein</fullName>
    </submittedName>
</protein>
<dbReference type="EMBL" id="CP018180">
    <property type="protein sequence ID" value="AUJ32129.1"/>
    <property type="molecule type" value="Genomic_DNA"/>
</dbReference>
<accession>A0A3Q8CUS0</accession>
<dbReference type="AlphaFoldDB" id="A0A3Q8CUS0"/>
<gene>
    <name evidence="1" type="ORF">BSQ50_05900</name>
</gene>
<evidence type="ECO:0000313" key="1">
    <source>
        <dbReference type="EMBL" id="AUJ32129.1"/>
    </source>
</evidence>
<dbReference type="Proteomes" id="UP000324497">
    <property type="component" value="Chromosome"/>
</dbReference>